<evidence type="ECO:0000256" key="1">
    <source>
        <dbReference type="ARBA" id="ARBA00009018"/>
    </source>
</evidence>
<comment type="function">
    <text evidence="5">Catalyzes the phosphorylation of the 3'-hydroxyl group of dephosphocoenzyme A to form coenzyme A.</text>
</comment>
<comment type="similarity">
    <text evidence="1 5">Belongs to the CoaE family.</text>
</comment>
<dbReference type="PATRIC" id="fig|1439726.3.peg.565"/>
<keyword evidence="2 5" id="KW-0547">Nucleotide-binding</keyword>
<comment type="caution">
    <text evidence="7">The sequence shown here is derived from an EMBL/GenBank/DDBJ whole genome shotgun (WGS) entry which is preliminary data.</text>
</comment>
<dbReference type="UniPathway" id="UPA00241">
    <property type="reaction ID" value="UER00356"/>
</dbReference>
<dbReference type="Proteomes" id="UP000094622">
    <property type="component" value="Unassembled WGS sequence"/>
</dbReference>
<proteinExistence type="inferred from homology"/>
<evidence type="ECO:0000313" key="8">
    <source>
        <dbReference type="Proteomes" id="UP000094622"/>
    </source>
</evidence>
<keyword evidence="5 7" id="KW-0808">Transferase</keyword>
<dbReference type="CDD" id="cd02022">
    <property type="entry name" value="DPCK"/>
    <property type="match status" value="1"/>
</dbReference>
<protein>
    <recommendedName>
        <fullName evidence="5 6">Dephospho-CoA kinase</fullName>
        <ecNumber evidence="5 6">2.7.1.24</ecNumber>
    </recommendedName>
    <alternativeName>
        <fullName evidence="5">Dephosphocoenzyme A kinase</fullName>
    </alternativeName>
</protein>
<dbReference type="RefSeq" id="WP_069305692.1">
    <property type="nucleotide sequence ID" value="NZ_MCRJ01000007.1"/>
</dbReference>
<evidence type="ECO:0000256" key="4">
    <source>
        <dbReference type="ARBA" id="ARBA00022993"/>
    </source>
</evidence>
<dbReference type="EC" id="2.7.1.24" evidence="5 6"/>
<dbReference type="GO" id="GO:0005524">
    <property type="term" value="F:ATP binding"/>
    <property type="evidence" value="ECO:0007669"/>
    <property type="project" value="UniProtKB-UniRule"/>
</dbReference>
<dbReference type="AlphaFoldDB" id="A0A1E3H735"/>
<evidence type="ECO:0000256" key="6">
    <source>
        <dbReference type="NCBIfam" id="TIGR00152"/>
    </source>
</evidence>
<dbReference type="SUPFAM" id="SSF52540">
    <property type="entry name" value="P-loop containing nucleoside triphosphate hydrolases"/>
    <property type="match status" value="1"/>
</dbReference>
<dbReference type="HAMAP" id="MF_00376">
    <property type="entry name" value="Dephospho_CoA_kinase"/>
    <property type="match status" value="1"/>
</dbReference>
<dbReference type="GO" id="GO:0005737">
    <property type="term" value="C:cytoplasm"/>
    <property type="evidence" value="ECO:0007669"/>
    <property type="project" value="UniProtKB-SubCell"/>
</dbReference>
<comment type="subcellular location">
    <subcellularLocation>
        <location evidence="5">Cytoplasm</location>
    </subcellularLocation>
</comment>
<dbReference type="OrthoDB" id="9812943at2"/>
<dbReference type="EMBL" id="MCRJ01000007">
    <property type="protein sequence ID" value="ODN72132.1"/>
    <property type="molecule type" value="Genomic_DNA"/>
</dbReference>
<sequence length="212" mass="21927">MIVLGLTGSIGMGKTTTADMFRAAGVPVHDADAAVHRLYAGPLAAAIEARFPGTTVDGAVDRARLSAAVVGNPAALADLEALVHPAVRAEEAAFLDAARVRGETVVVLDVPLLFETGRAGDVDAVVVVSAPAEVQRQRVLARPGMTEEKFSAILARQLPDADKRAAADFLVESGDGLERARADVLRVLQAVRSGAVRPKRTPAGNVGTADGH</sequence>
<dbReference type="NCBIfam" id="TIGR00152">
    <property type="entry name" value="dephospho-CoA kinase"/>
    <property type="match status" value="1"/>
</dbReference>
<keyword evidence="5" id="KW-0963">Cytoplasm</keyword>
<dbReference type="GO" id="GO:0004140">
    <property type="term" value="F:dephospho-CoA kinase activity"/>
    <property type="evidence" value="ECO:0007669"/>
    <property type="project" value="UniProtKB-UniRule"/>
</dbReference>
<dbReference type="PANTHER" id="PTHR10695">
    <property type="entry name" value="DEPHOSPHO-COA KINASE-RELATED"/>
    <property type="match status" value="1"/>
</dbReference>
<dbReference type="Pfam" id="PF01121">
    <property type="entry name" value="CoaE"/>
    <property type="match status" value="1"/>
</dbReference>
<keyword evidence="4 5" id="KW-0173">Coenzyme A biosynthesis</keyword>
<keyword evidence="3 5" id="KW-0067">ATP-binding</keyword>
<evidence type="ECO:0000313" key="7">
    <source>
        <dbReference type="EMBL" id="ODN72132.1"/>
    </source>
</evidence>
<comment type="pathway">
    <text evidence="5">Cofactor biosynthesis; coenzyme A biosynthesis; CoA from (R)-pantothenate: step 5/5.</text>
</comment>
<evidence type="ECO:0000256" key="2">
    <source>
        <dbReference type="ARBA" id="ARBA00022741"/>
    </source>
</evidence>
<dbReference type="InterPro" id="IPR001977">
    <property type="entry name" value="Depp_CoAkinase"/>
</dbReference>
<reference evidence="7 8" key="1">
    <citation type="submission" date="2016-07" db="EMBL/GenBank/DDBJ databases">
        <title>Draft Genome Sequence of Methylobrevis pamukkalensis PK2.</title>
        <authorList>
            <person name="Vasilenko O.V."/>
            <person name="Doronina N.V."/>
            <person name="Shmareva M.N."/>
            <person name="Tarlachkov S.V."/>
            <person name="Mustakhimov I."/>
            <person name="Trotsenko Y.A."/>
        </authorList>
    </citation>
    <scope>NUCLEOTIDE SEQUENCE [LARGE SCALE GENOMIC DNA]</scope>
    <source>
        <strain evidence="7 8">PK2</strain>
    </source>
</reference>
<name>A0A1E3H735_9HYPH</name>
<organism evidence="7 8">
    <name type="scientific">Methylobrevis pamukkalensis</name>
    <dbReference type="NCBI Taxonomy" id="1439726"/>
    <lineage>
        <taxon>Bacteria</taxon>
        <taxon>Pseudomonadati</taxon>
        <taxon>Pseudomonadota</taxon>
        <taxon>Alphaproteobacteria</taxon>
        <taxon>Hyphomicrobiales</taxon>
        <taxon>Pleomorphomonadaceae</taxon>
        <taxon>Methylobrevis</taxon>
    </lineage>
</organism>
<keyword evidence="5 7" id="KW-0418">Kinase</keyword>
<evidence type="ECO:0000256" key="3">
    <source>
        <dbReference type="ARBA" id="ARBA00022840"/>
    </source>
</evidence>
<dbReference type="PROSITE" id="PS51219">
    <property type="entry name" value="DPCK"/>
    <property type="match status" value="1"/>
</dbReference>
<comment type="catalytic activity">
    <reaction evidence="5">
        <text>3'-dephospho-CoA + ATP = ADP + CoA + H(+)</text>
        <dbReference type="Rhea" id="RHEA:18245"/>
        <dbReference type="ChEBI" id="CHEBI:15378"/>
        <dbReference type="ChEBI" id="CHEBI:30616"/>
        <dbReference type="ChEBI" id="CHEBI:57287"/>
        <dbReference type="ChEBI" id="CHEBI:57328"/>
        <dbReference type="ChEBI" id="CHEBI:456216"/>
        <dbReference type="EC" id="2.7.1.24"/>
    </reaction>
</comment>
<evidence type="ECO:0000256" key="5">
    <source>
        <dbReference type="HAMAP-Rule" id="MF_00376"/>
    </source>
</evidence>
<dbReference type="InterPro" id="IPR027417">
    <property type="entry name" value="P-loop_NTPase"/>
</dbReference>
<dbReference type="PANTHER" id="PTHR10695:SF46">
    <property type="entry name" value="BIFUNCTIONAL COENZYME A SYNTHASE-RELATED"/>
    <property type="match status" value="1"/>
</dbReference>
<dbReference type="Gene3D" id="3.40.50.300">
    <property type="entry name" value="P-loop containing nucleotide triphosphate hydrolases"/>
    <property type="match status" value="1"/>
</dbReference>
<gene>
    <name evidence="5 7" type="primary">coaE</name>
    <name evidence="7" type="ORF">A6302_00536</name>
</gene>
<keyword evidence="8" id="KW-1185">Reference proteome</keyword>
<accession>A0A1E3H735</accession>
<dbReference type="GO" id="GO:0015937">
    <property type="term" value="P:coenzyme A biosynthetic process"/>
    <property type="evidence" value="ECO:0007669"/>
    <property type="project" value="UniProtKB-UniRule"/>
</dbReference>
<feature type="binding site" evidence="5">
    <location>
        <begin position="11"/>
        <end position="16"/>
    </location>
    <ligand>
        <name>ATP</name>
        <dbReference type="ChEBI" id="CHEBI:30616"/>
    </ligand>
</feature>